<keyword evidence="7" id="KW-1185">Reference proteome</keyword>
<dbReference type="InterPro" id="IPR036396">
    <property type="entry name" value="Cyt_P450_sf"/>
</dbReference>
<dbReference type="Proteomes" id="UP000235786">
    <property type="component" value="Unassembled WGS sequence"/>
</dbReference>
<evidence type="ECO:0000256" key="5">
    <source>
        <dbReference type="RuleBase" id="RU000461"/>
    </source>
</evidence>
<dbReference type="PRINTS" id="PR00463">
    <property type="entry name" value="EP450I"/>
</dbReference>
<protein>
    <submittedName>
        <fullName evidence="6">Putative cytochrome P450</fullName>
    </submittedName>
</protein>
<dbReference type="AlphaFoldDB" id="A0A2J6QUB2"/>
<dbReference type="Gene3D" id="1.10.630.10">
    <property type="entry name" value="Cytochrome P450"/>
    <property type="match status" value="1"/>
</dbReference>
<evidence type="ECO:0000256" key="4">
    <source>
        <dbReference type="PIRSR" id="PIRSR602401-1"/>
    </source>
</evidence>
<feature type="binding site" description="axial binding residue" evidence="4">
    <location>
        <position position="428"/>
    </location>
    <ligand>
        <name>heme</name>
        <dbReference type="ChEBI" id="CHEBI:30413"/>
    </ligand>
    <ligandPart>
        <name>Fe</name>
        <dbReference type="ChEBI" id="CHEBI:18248"/>
    </ligandPart>
</feature>
<dbReference type="InterPro" id="IPR017972">
    <property type="entry name" value="Cyt_P450_CS"/>
</dbReference>
<comment type="cofactor">
    <cofactor evidence="1 4">
        <name>heme</name>
        <dbReference type="ChEBI" id="CHEBI:30413"/>
    </cofactor>
</comment>
<organism evidence="6 7">
    <name type="scientific">Hyaloscypha variabilis (strain UAMH 11265 / GT02V1 / F)</name>
    <name type="common">Meliniomyces variabilis</name>
    <dbReference type="NCBI Taxonomy" id="1149755"/>
    <lineage>
        <taxon>Eukaryota</taxon>
        <taxon>Fungi</taxon>
        <taxon>Dikarya</taxon>
        <taxon>Ascomycota</taxon>
        <taxon>Pezizomycotina</taxon>
        <taxon>Leotiomycetes</taxon>
        <taxon>Helotiales</taxon>
        <taxon>Hyaloscyphaceae</taxon>
        <taxon>Hyaloscypha</taxon>
        <taxon>Hyaloscypha variabilis</taxon>
    </lineage>
</organism>
<dbReference type="GO" id="GO:0016705">
    <property type="term" value="F:oxidoreductase activity, acting on paired donors, with incorporation or reduction of molecular oxygen"/>
    <property type="evidence" value="ECO:0007669"/>
    <property type="project" value="InterPro"/>
</dbReference>
<reference evidence="6 7" key="1">
    <citation type="submission" date="2016-04" db="EMBL/GenBank/DDBJ databases">
        <title>A degradative enzymes factory behind the ericoid mycorrhizal symbiosis.</title>
        <authorList>
            <consortium name="DOE Joint Genome Institute"/>
            <person name="Martino E."/>
            <person name="Morin E."/>
            <person name="Grelet G."/>
            <person name="Kuo A."/>
            <person name="Kohler A."/>
            <person name="Daghino S."/>
            <person name="Barry K."/>
            <person name="Choi C."/>
            <person name="Cichocki N."/>
            <person name="Clum A."/>
            <person name="Copeland A."/>
            <person name="Hainaut M."/>
            <person name="Haridas S."/>
            <person name="Labutti K."/>
            <person name="Lindquist E."/>
            <person name="Lipzen A."/>
            <person name="Khouja H.-R."/>
            <person name="Murat C."/>
            <person name="Ohm R."/>
            <person name="Olson A."/>
            <person name="Spatafora J."/>
            <person name="Veneault-Fourrey C."/>
            <person name="Henrissat B."/>
            <person name="Grigoriev I."/>
            <person name="Martin F."/>
            <person name="Perotto S."/>
        </authorList>
    </citation>
    <scope>NUCLEOTIDE SEQUENCE [LARGE SCALE GENOMIC DNA]</scope>
    <source>
        <strain evidence="6 7">F</strain>
    </source>
</reference>
<gene>
    <name evidence="6" type="ORF">L207DRAFT_615399</name>
</gene>
<sequence length="481" mass="55102">MEALEKDLHYYFYDPKQLRRFPNAHPFSGITNLWFVYEAFLGRRYLTLQKKHQGPPAAKPVLRVGPNHLSFYSREAIKDIHGHGTLMEKGVHYDLLAGTHRHLADVVDRGEHTRKRKMLAATFSQGSLSKYDDLVGQKMLEFTGQMDRYCQSEPLDPTLRPVVDYRRWAILYTQEVIAGIDGSTYQARYRDSIEGSMHRDCVFSAFPTWYHGLVTVTCELIPQYRGYARRAKAFGDIVRHQVRRRIAQCTDEEDPHSDLMSALLRDRKNESLNLEFGELFAEANVILNAGSHSTGIAMTNTINSLLHCPRAMRILQEELDVAIPDPNDIPSFEDVKLLPYLRACFDESMRMNAPSQFSLPRKTPPAGARIAGHWIAGDTQVTTPTHAIHMDKEIWGDPDIYRPERWLGDDGKRLQEFFLAFSKGPRGCIGRNITYMEQSVMLATMVRRYNISLADPKFEVSRYETVSTIVDALPLNFSRRG</sequence>
<keyword evidence="5" id="KW-0560">Oxidoreductase</keyword>
<dbReference type="PROSITE" id="PS00086">
    <property type="entry name" value="CYTOCHROME_P450"/>
    <property type="match status" value="1"/>
</dbReference>
<evidence type="ECO:0000256" key="1">
    <source>
        <dbReference type="ARBA" id="ARBA00001971"/>
    </source>
</evidence>
<keyword evidence="2 4" id="KW-0479">Metal-binding</keyword>
<comment type="similarity">
    <text evidence="5">Belongs to the cytochrome P450 family.</text>
</comment>
<dbReference type="EMBL" id="KZ613971">
    <property type="protein sequence ID" value="PMD29840.1"/>
    <property type="molecule type" value="Genomic_DNA"/>
</dbReference>
<dbReference type="SUPFAM" id="SSF48264">
    <property type="entry name" value="Cytochrome P450"/>
    <property type="match status" value="1"/>
</dbReference>
<dbReference type="InterPro" id="IPR001128">
    <property type="entry name" value="Cyt_P450"/>
</dbReference>
<keyword evidence="4 5" id="KW-0349">Heme</keyword>
<dbReference type="GO" id="GO:0005506">
    <property type="term" value="F:iron ion binding"/>
    <property type="evidence" value="ECO:0007669"/>
    <property type="project" value="InterPro"/>
</dbReference>
<proteinExistence type="inferred from homology"/>
<keyword evidence="5" id="KW-0503">Monooxygenase</keyword>
<dbReference type="Pfam" id="PF00067">
    <property type="entry name" value="p450"/>
    <property type="match status" value="1"/>
</dbReference>
<keyword evidence="3 4" id="KW-0408">Iron</keyword>
<dbReference type="STRING" id="1149755.A0A2J6QUB2"/>
<name>A0A2J6QUB2_HYAVF</name>
<dbReference type="InterPro" id="IPR002401">
    <property type="entry name" value="Cyt_P450_E_grp-I"/>
</dbReference>
<evidence type="ECO:0000256" key="2">
    <source>
        <dbReference type="ARBA" id="ARBA00022723"/>
    </source>
</evidence>
<dbReference type="OrthoDB" id="2789670at2759"/>
<evidence type="ECO:0000313" key="6">
    <source>
        <dbReference type="EMBL" id="PMD29840.1"/>
    </source>
</evidence>
<evidence type="ECO:0000256" key="3">
    <source>
        <dbReference type="ARBA" id="ARBA00023004"/>
    </source>
</evidence>
<evidence type="ECO:0000313" key="7">
    <source>
        <dbReference type="Proteomes" id="UP000235786"/>
    </source>
</evidence>
<dbReference type="GO" id="GO:0020037">
    <property type="term" value="F:heme binding"/>
    <property type="evidence" value="ECO:0007669"/>
    <property type="project" value="InterPro"/>
</dbReference>
<dbReference type="InterPro" id="IPR050121">
    <property type="entry name" value="Cytochrome_P450_monoxygenase"/>
</dbReference>
<dbReference type="PANTHER" id="PTHR24305">
    <property type="entry name" value="CYTOCHROME P450"/>
    <property type="match status" value="1"/>
</dbReference>
<dbReference type="GO" id="GO:0004497">
    <property type="term" value="F:monooxygenase activity"/>
    <property type="evidence" value="ECO:0007669"/>
    <property type="project" value="UniProtKB-KW"/>
</dbReference>
<dbReference type="PANTHER" id="PTHR24305:SF172">
    <property type="entry name" value="P450, PUTATIVE (EUROFUNG)-RELATED"/>
    <property type="match status" value="1"/>
</dbReference>
<accession>A0A2J6QUB2</accession>